<keyword evidence="4" id="KW-1185">Reference proteome</keyword>
<accession>A0ABU3KAH6</accession>
<dbReference type="EMBL" id="JAQOUE010000001">
    <property type="protein sequence ID" value="MDT7043402.1"/>
    <property type="molecule type" value="Genomic_DNA"/>
</dbReference>
<feature type="transmembrane region" description="Helical" evidence="1">
    <location>
        <begin position="12"/>
        <end position="34"/>
    </location>
</feature>
<evidence type="ECO:0000313" key="4">
    <source>
        <dbReference type="Proteomes" id="UP001250932"/>
    </source>
</evidence>
<evidence type="ECO:0000259" key="2">
    <source>
        <dbReference type="SMART" id="SM01259"/>
    </source>
</evidence>
<evidence type="ECO:0000313" key="3">
    <source>
        <dbReference type="EMBL" id="MDT7043402.1"/>
    </source>
</evidence>
<sequence>MSEFLSDINAYFAGLTFVETVWLGIGFFGQSLFFSRWIIQWISSERKAESQMPLAFWYMSLIGGLIVFAYAVHRRDPVFMVGQGIGSFVYLRNLMLIHGKGKRIASG</sequence>
<gene>
    <name evidence="3" type="ORF">PPG34_13660</name>
</gene>
<evidence type="ECO:0000256" key="1">
    <source>
        <dbReference type="SAM" id="Phobius"/>
    </source>
</evidence>
<organism evidence="3 4">
    <name type="scientific">Candidatus Nitronereus thalassa</name>
    <dbReference type="NCBI Taxonomy" id="3020898"/>
    <lineage>
        <taxon>Bacteria</taxon>
        <taxon>Pseudomonadati</taxon>
        <taxon>Nitrospirota</taxon>
        <taxon>Nitrospiria</taxon>
        <taxon>Nitrospirales</taxon>
        <taxon>Nitrospiraceae</taxon>
        <taxon>Candidatus Nitronereus</taxon>
    </lineage>
</organism>
<protein>
    <submittedName>
        <fullName evidence="3">Lipid-A-disaccharide synthase N-terminal domain-containing protein</fullName>
    </submittedName>
</protein>
<keyword evidence="1" id="KW-1133">Transmembrane helix</keyword>
<dbReference type="Proteomes" id="UP001250932">
    <property type="component" value="Unassembled WGS sequence"/>
</dbReference>
<dbReference type="InterPro" id="IPR011499">
    <property type="entry name" value="Lipid_A_biosynth_N"/>
</dbReference>
<comment type="caution">
    <text evidence="3">The sequence shown here is derived from an EMBL/GenBank/DDBJ whole genome shotgun (WGS) entry which is preliminary data.</text>
</comment>
<feature type="domain" description="Lipid A biosynthesis N-terminal" evidence="2">
    <location>
        <begin position="25"/>
        <end position="96"/>
    </location>
</feature>
<keyword evidence="1" id="KW-0472">Membrane</keyword>
<dbReference type="SMART" id="SM01259">
    <property type="entry name" value="LAB_N"/>
    <property type="match status" value="1"/>
</dbReference>
<keyword evidence="1" id="KW-0812">Transmembrane</keyword>
<dbReference type="Gene3D" id="1.20.1280.290">
    <property type="match status" value="1"/>
</dbReference>
<dbReference type="RefSeq" id="WP_313833969.1">
    <property type="nucleotide sequence ID" value="NZ_JAQOUE010000001.1"/>
</dbReference>
<feature type="transmembrane region" description="Helical" evidence="1">
    <location>
        <begin position="55"/>
        <end position="72"/>
    </location>
</feature>
<name>A0ABU3KAH6_9BACT</name>
<reference evidence="3 4" key="1">
    <citation type="journal article" date="2023" name="ISME J.">
        <title>Cultivation and genomic characterization of novel and ubiquitous marine nitrite-oxidizing bacteria from the Nitrospirales.</title>
        <authorList>
            <person name="Mueller A.J."/>
            <person name="Daebeler A."/>
            <person name="Herbold C.W."/>
            <person name="Kirkegaard R.H."/>
            <person name="Daims H."/>
        </authorList>
    </citation>
    <scope>NUCLEOTIDE SEQUENCE [LARGE SCALE GENOMIC DNA]</scope>
    <source>
        <strain evidence="3 4">EB</strain>
    </source>
</reference>
<proteinExistence type="predicted"/>
<dbReference type="Pfam" id="PF07578">
    <property type="entry name" value="LAB_N"/>
    <property type="match status" value="1"/>
</dbReference>
<feature type="transmembrane region" description="Helical" evidence="1">
    <location>
        <begin position="78"/>
        <end position="97"/>
    </location>
</feature>